<dbReference type="PANTHER" id="PTHR11214:SF376">
    <property type="entry name" value="HEXOSYLTRANSFERASE"/>
    <property type="match status" value="1"/>
</dbReference>
<feature type="signal peptide" evidence="12">
    <location>
        <begin position="1"/>
        <end position="22"/>
    </location>
</feature>
<dbReference type="PANTHER" id="PTHR11214">
    <property type="entry name" value="BETA-1,3-N-ACETYLGLUCOSAMINYLTRANSFERASE"/>
    <property type="match status" value="1"/>
</dbReference>
<dbReference type="EMBL" id="MU826898">
    <property type="protein sequence ID" value="KAJ7369623.1"/>
    <property type="molecule type" value="Genomic_DNA"/>
</dbReference>
<evidence type="ECO:0000256" key="11">
    <source>
        <dbReference type="RuleBase" id="RU363063"/>
    </source>
</evidence>
<sequence>MSSAFKPCVLLVLLFLLGLLFGFNSFFANYGNKVAITQITHQSLRPKLTEHDGLYSAADMNKHLSFLRKGFRRSLDKYDASRRNFGKKFNDAVENEPLHILDLPEEILKQKIICKNELFLLIQVHSSPENFMSRQAIRLTWGSMEHFIGNRQQNNGGKLRFWKTVFLIGQSSNPKINHLVNQEASIYKDIVIGSFEDTYRNLYMKMIFSINWPLDQTCHASYILKTDEDCFVNIGNLLNWLSSYHEANGTRPLYAGRVQIGMKVVRDKKSRYYVSKKDHPADTFHPYVSGGGYVISGNLLPLLVEVSQRSPVFPNEDACLGSLMHRLGVQPTDNSKFLPLIFCLYLYGEGADANRFREAHMCGLSRQIILHGVRDKHQLEMHFNSALLNYFPTFCSSQTNYEEMRDQCEDE</sequence>
<reference evidence="13" key="1">
    <citation type="submission" date="2023-01" db="EMBL/GenBank/DDBJ databases">
        <title>Genome assembly of the deep-sea coral Lophelia pertusa.</title>
        <authorList>
            <person name="Herrera S."/>
            <person name="Cordes E."/>
        </authorList>
    </citation>
    <scope>NUCLEOTIDE SEQUENCE</scope>
    <source>
        <strain evidence="13">USNM1676648</strain>
        <tissue evidence="13">Polyp</tissue>
    </source>
</reference>
<gene>
    <name evidence="13" type="primary">B3GNT7_4</name>
    <name evidence="13" type="ORF">OS493_037573</name>
</gene>
<evidence type="ECO:0000256" key="2">
    <source>
        <dbReference type="ARBA" id="ARBA00008661"/>
    </source>
</evidence>
<dbReference type="Gene3D" id="3.90.550.50">
    <property type="match status" value="1"/>
</dbReference>
<protein>
    <recommendedName>
        <fullName evidence="11">Hexosyltransferase</fullName>
        <ecNumber evidence="11">2.4.1.-</ecNumber>
    </recommendedName>
</protein>
<evidence type="ECO:0000313" key="13">
    <source>
        <dbReference type="EMBL" id="KAJ7369623.1"/>
    </source>
</evidence>
<evidence type="ECO:0000256" key="8">
    <source>
        <dbReference type="ARBA" id="ARBA00023034"/>
    </source>
</evidence>
<dbReference type="EC" id="2.4.1.-" evidence="11"/>
<accession>A0A9W9YX25</accession>
<evidence type="ECO:0000256" key="7">
    <source>
        <dbReference type="ARBA" id="ARBA00022989"/>
    </source>
</evidence>
<keyword evidence="12" id="KW-0732">Signal</keyword>
<keyword evidence="3 11" id="KW-0328">Glycosyltransferase</keyword>
<keyword evidence="8 11" id="KW-0333">Golgi apparatus</keyword>
<dbReference type="Pfam" id="PF01762">
    <property type="entry name" value="Galactosyl_T"/>
    <property type="match status" value="1"/>
</dbReference>
<dbReference type="GO" id="GO:0016758">
    <property type="term" value="F:hexosyltransferase activity"/>
    <property type="evidence" value="ECO:0007669"/>
    <property type="project" value="InterPro"/>
</dbReference>
<dbReference type="AlphaFoldDB" id="A0A9W9YX25"/>
<evidence type="ECO:0000256" key="12">
    <source>
        <dbReference type="SAM" id="SignalP"/>
    </source>
</evidence>
<keyword evidence="10" id="KW-0325">Glycoprotein</keyword>
<comment type="subcellular location">
    <subcellularLocation>
        <location evidence="1 11">Golgi apparatus membrane</location>
        <topology evidence="1 11">Single-pass type II membrane protein</topology>
    </subcellularLocation>
</comment>
<dbReference type="GO" id="GO:0006493">
    <property type="term" value="P:protein O-linked glycosylation"/>
    <property type="evidence" value="ECO:0007669"/>
    <property type="project" value="TreeGrafter"/>
</dbReference>
<keyword evidence="6" id="KW-0735">Signal-anchor</keyword>
<proteinExistence type="inferred from homology"/>
<evidence type="ECO:0000256" key="5">
    <source>
        <dbReference type="ARBA" id="ARBA00022692"/>
    </source>
</evidence>
<evidence type="ECO:0000256" key="4">
    <source>
        <dbReference type="ARBA" id="ARBA00022679"/>
    </source>
</evidence>
<dbReference type="Proteomes" id="UP001163046">
    <property type="component" value="Unassembled WGS sequence"/>
</dbReference>
<keyword evidence="4" id="KW-0808">Transferase</keyword>
<evidence type="ECO:0000256" key="10">
    <source>
        <dbReference type="ARBA" id="ARBA00023180"/>
    </source>
</evidence>
<dbReference type="GO" id="GO:0000139">
    <property type="term" value="C:Golgi membrane"/>
    <property type="evidence" value="ECO:0007669"/>
    <property type="project" value="UniProtKB-SubCell"/>
</dbReference>
<evidence type="ECO:0000256" key="3">
    <source>
        <dbReference type="ARBA" id="ARBA00022676"/>
    </source>
</evidence>
<keyword evidence="7" id="KW-1133">Transmembrane helix</keyword>
<name>A0A9W9YX25_9CNID</name>
<comment type="caution">
    <text evidence="13">The sequence shown here is derived from an EMBL/GenBank/DDBJ whole genome shotgun (WGS) entry which is preliminary data.</text>
</comment>
<dbReference type="OrthoDB" id="6021157at2759"/>
<evidence type="ECO:0000313" key="14">
    <source>
        <dbReference type="Proteomes" id="UP001163046"/>
    </source>
</evidence>
<dbReference type="InterPro" id="IPR002659">
    <property type="entry name" value="Glyco_trans_31"/>
</dbReference>
<evidence type="ECO:0000256" key="1">
    <source>
        <dbReference type="ARBA" id="ARBA00004323"/>
    </source>
</evidence>
<dbReference type="FunFam" id="3.90.550.50:FF:000001">
    <property type="entry name" value="Hexosyltransferase"/>
    <property type="match status" value="1"/>
</dbReference>
<evidence type="ECO:0000256" key="6">
    <source>
        <dbReference type="ARBA" id="ARBA00022968"/>
    </source>
</evidence>
<feature type="chain" id="PRO_5040774400" description="Hexosyltransferase" evidence="12">
    <location>
        <begin position="23"/>
        <end position="411"/>
    </location>
</feature>
<comment type="similarity">
    <text evidence="2 11">Belongs to the glycosyltransferase 31 family.</text>
</comment>
<keyword evidence="9" id="KW-0472">Membrane</keyword>
<organism evidence="13 14">
    <name type="scientific">Desmophyllum pertusum</name>
    <dbReference type="NCBI Taxonomy" id="174260"/>
    <lineage>
        <taxon>Eukaryota</taxon>
        <taxon>Metazoa</taxon>
        <taxon>Cnidaria</taxon>
        <taxon>Anthozoa</taxon>
        <taxon>Hexacorallia</taxon>
        <taxon>Scleractinia</taxon>
        <taxon>Caryophylliina</taxon>
        <taxon>Caryophylliidae</taxon>
        <taxon>Desmophyllum</taxon>
    </lineage>
</organism>
<keyword evidence="5" id="KW-0812">Transmembrane</keyword>
<keyword evidence="14" id="KW-1185">Reference proteome</keyword>
<evidence type="ECO:0000256" key="9">
    <source>
        <dbReference type="ARBA" id="ARBA00023136"/>
    </source>
</evidence>